<reference evidence="16 17" key="1">
    <citation type="submission" date="2015-05" db="EMBL/GenBank/DDBJ databases">
        <title>Draft genome sequence of Lampropedia sp. CT6, isolated from the microbial mat of a hot water spring, located at Manikaran, India.</title>
        <authorList>
            <person name="Tripathi C."/>
            <person name="Rani P."/>
            <person name="Mahato N.K."/>
            <person name="Lal R."/>
        </authorList>
    </citation>
    <scope>NUCLEOTIDE SEQUENCE [LARGE SCALE GENOMIC DNA]</scope>
    <source>
        <strain evidence="16 17">CT6</strain>
    </source>
</reference>
<comment type="subcellular location">
    <subcellularLocation>
        <location evidence="1 11">Cell outer membrane</location>
        <topology evidence="1 11">Multi-pass membrane protein</topology>
    </subcellularLocation>
</comment>
<evidence type="ECO:0000256" key="7">
    <source>
        <dbReference type="ARBA" id="ARBA00023077"/>
    </source>
</evidence>
<evidence type="ECO:0000256" key="12">
    <source>
        <dbReference type="RuleBase" id="RU003357"/>
    </source>
</evidence>
<evidence type="ECO:0000256" key="5">
    <source>
        <dbReference type="ARBA" id="ARBA00022692"/>
    </source>
</evidence>
<dbReference type="STRING" id="1610491.AAV94_04495"/>
<dbReference type="PROSITE" id="PS52016">
    <property type="entry name" value="TONB_DEPENDENT_REC_3"/>
    <property type="match status" value="1"/>
</dbReference>
<evidence type="ECO:0000259" key="15">
    <source>
        <dbReference type="Pfam" id="PF07715"/>
    </source>
</evidence>
<evidence type="ECO:0000256" key="2">
    <source>
        <dbReference type="ARBA" id="ARBA00009810"/>
    </source>
</evidence>
<dbReference type="NCBIfam" id="TIGR01786">
    <property type="entry name" value="TonB-hemlactrns"/>
    <property type="match status" value="1"/>
</dbReference>
<comment type="similarity">
    <text evidence="2 11 12">Belongs to the TonB-dependent receptor family.</text>
</comment>
<evidence type="ECO:0000256" key="9">
    <source>
        <dbReference type="ARBA" id="ARBA00023170"/>
    </source>
</evidence>
<dbReference type="InterPro" id="IPR037066">
    <property type="entry name" value="Plug_dom_sf"/>
</dbReference>
<dbReference type="GO" id="GO:0044718">
    <property type="term" value="P:siderophore transmembrane transport"/>
    <property type="evidence" value="ECO:0007669"/>
    <property type="project" value="TreeGrafter"/>
</dbReference>
<dbReference type="InterPro" id="IPR000531">
    <property type="entry name" value="Beta-barrel_TonB"/>
</dbReference>
<dbReference type="PANTHER" id="PTHR30069:SF29">
    <property type="entry name" value="HEMOGLOBIN AND HEMOGLOBIN-HAPTOGLOBIN-BINDING PROTEIN 1-RELATED"/>
    <property type="match status" value="1"/>
</dbReference>
<evidence type="ECO:0000256" key="3">
    <source>
        <dbReference type="ARBA" id="ARBA00022448"/>
    </source>
</evidence>
<feature type="domain" description="TonB-dependent receptor plug" evidence="15">
    <location>
        <begin position="44"/>
        <end position="164"/>
    </location>
</feature>
<dbReference type="Gene3D" id="2.40.170.20">
    <property type="entry name" value="TonB-dependent receptor, beta-barrel domain"/>
    <property type="match status" value="1"/>
</dbReference>
<accession>A0A0U1Q1H3</accession>
<dbReference type="Gene3D" id="2.170.130.10">
    <property type="entry name" value="TonB-dependent receptor, plug domain"/>
    <property type="match status" value="1"/>
</dbReference>
<dbReference type="Pfam" id="PF07715">
    <property type="entry name" value="Plug"/>
    <property type="match status" value="1"/>
</dbReference>
<dbReference type="Proteomes" id="UP000050580">
    <property type="component" value="Unassembled WGS sequence"/>
</dbReference>
<keyword evidence="17" id="KW-1185">Reference proteome</keyword>
<dbReference type="SUPFAM" id="SSF56935">
    <property type="entry name" value="Porins"/>
    <property type="match status" value="1"/>
</dbReference>
<evidence type="ECO:0000256" key="1">
    <source>
        <dbReference type="ARBA" id="ARBA00004571"/>
    </source>
</evidence>
<evidence type="ECO:0000256" key="10">
    <source>
        <dbReference type="ARBA" id="ARBA00023237"/>
    </source>
</evidence>
<evidence type="ECO:0000256" key="11">
    <source>
        <dbReference type="PROSITE-ProRule" id="PRU01360"/>
    </source>
</evidence>
<evidence type="ECO:0000313" key="16">
    <source>
        <dbReference type="EMBL" id="KKW68624.1"/>
    </source>
</evidence>
<dbReference type="CDD" id="cd01347">
    <property type="entry name" value="ligand_gated_channel"/>
    <property type="match status" value="1"/>
</dbReference>
<dbReference type="GO" id="GO:0015344">
    <property type="term" value="F:siderophore uptake transmembrane transporter activity"/>
    <property type="evidence" value="ECO:0007669"/>
    <property type="project" value="TreeGrafter"/>
</dbReference>
<dbReference type="GO" id="GO:0009279">
    <property type="term" value="C:cell outer membrane"/>
    <property type="evidence" value="ECO:0007669"/>
    <property type="project" value="UniProtKB-SubCell"/>
</dbReference>
<name>A0A0U1Q1H3_9BURK</name>
<feature type="signal peptide" evidence="13">
    <location>
        <begin position="1"/>
        <end position="21"/>
    </location>
</feature>
<dbReference type="PANTHER" id="PTHR30069">
    <property type="entry name" value="TONB-DEPENDENT OUTER MEMBRANE RECEPTOR"/>
    <property type="match status" value="1"/>
</dbReference>
<evidence type="ECO:0000256" key="4">
    <source>
        <dbReference type="ARBA" id="ARBA00022452"/>
    </source>
</evidence>
<gene>
    <name evidence="16" type="ORF">AAV94_04495</name>
</gene>
<dbReference type="PATRIC" id="fig|1610491.3.peg.958"/>
<feature type="chain" id="PRO_5006713074" description="TonB-dependent receptor" evidence="13">
    <location>
        <begin position="22"/>
        <end position="752"/>
    </location>
</feature>
<evidence type="ECO:0000259" key="14">
    <source>
        <dbReference type="Pfam" id="PF00593"/>
    </source>
</evidence>
<sequence length="752" mass="81505">MPLAACMAVAGLMGLAIPAWAQTQNTQSQTLPEVLVRGEAEPDDARGTVRRLDAAQLANQGASSMADIVRYQPLVSAPGVASGSNNIWDGSGTTGYNIRGVDGNRVAIDVDGIELPPAENLPDGGKNNSFSTSRDTIEPELYQFVEIESGATASGRSGSLGQGGRVRFVTKSPEDFLSDGRTWFGGYKLGYQSADRSWLHALTGAAQIGQVQALGIYARRDGEHTRSKGNAPINAQNWDSNALLTKFVWGAGTGSRLGLSLEHFQRDTEIDQINRVSTSLPEGAKQDGRNRRTRVSLEHRLAPGGGVAAFDVLESRVYYQRSEARNDTFVPEVAANPRAPRPYSRAIYANSEYDTWGGTLDARKQSGQHGIFYGLALTHTASKRPWEEVRTYLDNGEVQPPTIRDRAASADDTRVTLYARDEIKLPIGPHGARVTPGLTVQHYRIKPKDLERYAQGSEGSAGEARRGSGTLWLPSLNFSIGLSPTFDAYAQYSRGARVPTVSELTGSFENPGTGYAIVGNPDLKKETSDNVELGLRGAPVQGVTLSAAAFYSRYRDFIEYSNIGRDPDLPQFPLFVYRTVNIGKARIWGAELSSRFELGQWAPAVRGLSVSLAGGWSRGRATNAETGASGDLSSVLPAKLVAGLAYDDPGRRFGAALHASWTRSRQADAIDVMNNTAADGEKFRVPSATVLDLTGYWNVARNVTWRVGIYNLTDRKYWDYASVRDLGAADTVDIERQARPGRSLGTSLEVKF</sequence>
<evidence type="ECO:0000313" key="17">
    <source>
        <dbReference type="Proteomes" id="UP000050580"/>
    </source>
</evidence>
<evidence type="ECO:0000256" key="6">
    <source>
        <dbReference type="ARBA" id="ARBA00022729"/>
    </source>
</evidence>
<dbReference type="InterPro" id="IPR012910">
    <property type="entry name" value="Plug_dom"/>
</dbReference>
<comment type="caution">
    <text evidence="16">The sequence shown here is derived from an EMBL/GenBank/DDBJ whole genome shotgun (WGS) entry which is preliminary data.</text>
</comment>
<evidence type="ECO:0000256" key="13">
    <source>
        <dbReference type="SAM" id="SignalP"/>
    </source>
</evidence>
<keyword evidence="7 12" id="KW-0798">TonB box</keyword>
<keyword evidence="5 11" id="KW-0812">Transmembrane</keyword>
<keyword evidence="9" id="KW-0675">Receptor</keyword>
<keyword evidence="10 11" id="KW-0998">Cell outer membrane</keyword>
<dbReference type="InterPro" id="IPR039426">
    <property type="entry name" value="TonB-dep_rcpt-like"/>
</dbReference>
<keyword evidence="3 11" id="KW-0813">Transport</keyword>
<dbReference type="InterPro" id="IPR010949">
    <property type="entry name" value="TonB_Hb/transfer/lactofer_rcpt"/>
</dbReference>
<keyword evidence="8 11" id="KW-0472">Membrane</keyword>
<feature type="domain" description="TonB-dependent receptor-like beta-barrel" evidence="14">
    <location>
        <begin position="253"/>
        <end position="712"/>
    </location>
</feature>
<dbReference type="AlphaFoldDB" id="A0A0U1Q1H3"/>
<keyword evidence="4 11" id="KW-1134">Transmembrane beta strand</keyword>
<keyword evidence="6 13" id="KW-0732">Signal</keyword>
<protein>
    <recommendedName>
        <fullName evidence="18">TonB-dependent receptor</fullName>
    </recommendedName>
</protein>
<evidence type="ECO:0008006" key="18">
    <source>
        <dbReference type="Google" id="ProtNLM"/>
    </source>
</evidence>
<proteinExistence type="inferred from homology"/>
<evidence type="ECO:0000256" key="8">
    <source>
        <dbReference type="ARBA" id="ARBA00023136"/>
    </source>
</evidence>
<dbReference type="InterPro" id="IPR036942">
    <property type="entry name" value="Beta-barrel_TonB_sf"/>
</dbReference>
<dbReference type="EMBL" id="LBNQ01000018">
    <property type="protein sequence ID" value="KKW68624.1"/>
    <property type="molecule type" value="Genomic_DNA"/>
</dbReference>
<organism evidence="16 17">
    <name type="scientific">Lampropedia cohaerens</name>
    <dbReference type="NCBI Taxonomy" id="1610491"/>
    <lineage>
        <taxon>Bacteria</taxon>
        <taxon>Pseudomonadati</taxon>
        <taxon>Pseudomonadota</taxon>
        <taxon>Betaproteobacteria</taxon>
        <taxon>Burkholderiales</taxon>
        <taxon>Comamonadaceae</taxon>
        <taxon>Lampropedia</taxon>
    </lineage>
</organism>
<dbReference type="Pfam" id="PF00593">
    <property type="entry name" value="TonB_dep_Rec_b-barrel"/>
    <property type="match status" value="1"/>
</dbReference>